<dbReference type="EMBL" id="CP139781">
    <property type="protein sequence ID" value="WRQ87690.1"/>
    <property type="molecule type" value="Genomic_DNA"/>
</dbReference>
<evidence type="ECO:0000259" key="1">
    <source>
        <dbReference type="Pfam" id="PF04127"/>
    </source>
</evidence>
<dbReference type="InterPro" id="IPR007085">
    <property type="entry name" value="DNA/pantothenate-metab_flavo_C"/>
</dbReference>
<proteinExistence type="predicted"/>
<evidence type="ECO:0000313" key="2">
    <source>
        <dbReference type="EMBL" id="WRQ87690.1"/>
    </source>
</evidence>
<protein>
    <submittedName>
        <fullName evidence="2">Phosphopantothenoylcysteine decarboxylase</fullName>
    </submittedName>
</protein>
<sequence>MRFLITAGPTREHIDPVRYLSNGSSGKMGYALAEAARARGGEVTLVSGPVALAAPAGVSLQKVVSAADMHAACLEHFDTCDVFIAVAAVADYRPKLRSTEKSAKVKGPHSLELEPTVDILKDLGTRRRDGQCLIGFAAETSELDTKAPAKLAAKGCDWIVANDVSAPGIGMDANDNAVSLWNRSGLVTRLGPAPKADIARLILEQVFPV</sequence>
<dbReference type="Gene3D" id="3.40.50.10300">
    <property type="entry name" value="CoaB-like"/>
    <property type="match status" value="1"/>
</dbReference>
<dbReference type="InterPro" id="IPR035929">
    <property type="entry name" value="CoaB-like_sf"/>
</dbReference>
<dbReference type="SUPFAM" id="SSF102645">
    <property type="entry name" value="CoaB-like"/>
    <property type="match status" value="1"/>
</dbReference>
<evidence type="ECO:0000313" key="3">
    <source>
        <dbReference type="Proteomes" id="UP000738431"/>
    </source>
</evidence>
<dbReference type="Pfam" id="PF04127">
    <property type="entry name" value="DFP"/>
    <property type="match status" value="1"/>
</dbReference>
<reference evidence="2 3" key="1">
    <citation type="submission" date="2023-12" db="EMBL/GenBank/DDBJ databases">
        <title>Description of an unclassified Opitutus bacterium of Verrucomicrobiota.</title>
        <authorList>
            <person name="Zhang D.-F."/>
        </authorList>
    </citation>
    <scope>NUCLEOTIDE SEQUENCE [LARGE SCALE GENOMIC DNA]</scope>
    <source>
        <strain evidence="2 3">WL0086</strain>
    </source>
</reference>
<gene>
    <name evidence="2" type="ORF">K1X11_023000</name>
</gene>
<feature type="domain" description="DNA/pantothenate metabolism flavoprotein C-terminal" evidence="1">
    <location>
        <begin position="2"/>
        <end position="206"/>
    </location>
</feature>
<dbReference type="RefSeq" id="WP_221030152.1">
    <property type="nucleotide sequence ID" value="NZ_CP139781.1"/>
</dbReference>
<dbReference type="Proteomes" id="UP000738431">
    <property type="component" value="Chromosome"/>
</dbReference>
<name>A0ABZ1CBK9_9BACT</name>
<keyword evidence="3" id="KW-1185">Reference proteome</keyword>
<organism evidence="2 3">
    <name type="scientific">Actomonas aquatica</name>
    <dbReference type="NCBI Taxonomy" id="2866162"/>
    <lineage>
        <taxon>Bacteria</taxon>
        <taxon>Pseudomonadati</taxon>
        <taxon>Verrucomicrobiota</taxon>
        <taxon>Opitutia</taxon>
        <taxon>Opitutales</taxon>
        <taxon>Opitutaceae</taxon>
        <taxon>Actomonas</taxon>
    </lineage>
</organism>
<accession>A0ABZ1CBK9</accession>